<dbReference type="Proteomes" id="UP000469385">
    <property type="component" value="Unassembled WGS sequence"/>
</dbReference>
<dbReference type="PROSITE" id="PS50995">
    <property type="entry name" value="HTH_MARR_2"/>
    <property type="match status" value="1"/>
</dbReference>
<dbReference type="PANTHER" id="PTHR33164:SF104">
    <property type="entry name" value="TRANSCRIPTIONAL REGULATORY PROTEIN"/>
    <property type="match status" value="1"/>
</dbReference>
<dbReference type="AlphaFoldDB" id="A0A6N8IRD4"/>
<protein>
    <submittedName>
        <fullName evidence="2">MarR family transcriptional regulator</fullName>
    </submittedName>
</protein>
<evidence type="ECO:0000259" key="1">
    <source>
        <dbReference type="PROSITE" id="PS50995"/>
    </source>
</evidence>
<feature type="domain" description="HTH marR-type" evidence="1">
    <location>
        <begin position="20"/>
        <end position="142"/>
    </location>
</feature>
<dbReference type="GO" id="GO:0006950">
    <property type="term" value="P:response to stress"/>
    <property type="evidence" value="ECO:0007669"/>
    <property type="project" value="TreeGrafter"/>
</dbReference>
<dbReference type="InterPro" id="IPR036390">
    <property type="entry name" value="WH_DNA-bd_sf"/>
</dbReference>
<comment type="caution">
    <text evidence="2">The sequence shown here is derived from an EMBL/GenBank/DDBJ whole genome shotgun (WGS) entry which is preliminary data.</text>
</comment>
<dbReference type="InterPro" id="IPR036388">
    <property type="entry name" value="WH-like_DNA-bd_sf"/>
</dbReference>
<dbReference type="Pfam" id="PF12802">
    <property type="entry name" value="MarR_2"/>
    <property type="match status" value="1"/>
</dbReference>
<dbReference type="Gene3D" id="1.10.10.10">
    <property type="entry name" value="Winged helix-like DNA-binding domain superfamily/Winged helix DNA-binding domain"/>
    <property type="match status" value="1"/>
</dbReference>
<dbReference type="InterPro" id="IPR039422">
    <property type="entry name" value="MarR/SlyA-like"/>
</dbReference>
<name>A0A6N8IRD4_9BURK</name>
<dbReference type="SMART" id="SM00347">
    <property type="entry name" value="HTH_MARR"/>
    <property type="match status" value="1"/>
</dbReference>
<sequence length="142" mass="15595">MGTMESTKLAPLDKAELERQSLFRYELRRFLRFGEEASRAAGVTAVQYHLMLHTQGFPGREWASIGELAERLQTQPHGVVALVSRCEEAGLVRRKDNPLDGRLVEVHLTAKGRRCVDKVAAQHRAQMGALAAVIEAASASSG</sequence>
<accession>A0A6N8IRD4</accession>
<dbReference type="EMBL" id="WSEL01000003">
    <property type="protein sequence ID" value="MVQ29282.1"/>
    <property type="molecule type" value="Genomic_DNA"/>
</dbReference>
<evidence type="ECO:0000313" key="3">
    <source>
        <dbReference type="Proteomes" id="UP000469385"/>
    </source>
</evidence>
<evidence type="ECO:0000313" key="2">
    <source>
        <dbReference type="EMBL" id="MVQ29282.1"/>
    </source>
</evidence>
<gene>
    <name evidence="2" type="ORF">GON04_07480</name>
</gene>
<keyword evidence="3" id="KW-1185">Reference proteome</keyword>
<proteinExistence type="predicted"/>
<dbReference type="SUPFAM" id="SSF46785">
    <property type="entry name" value="Winged helix' DNA-binding domain"/>
    <property type="match status" value="1"/>
</dbReference>
<dbReference type="PANTHER" id="PTHR33164">
    <property type="entry name" value="TRANSCRIPTIONAL REGULATOR, MARR FAMILY"/>
    <property type="match status" value="1"/>
</dbReference>
<reference evidence="2 3" key="1">
    <citation type="submission" date="2019-12" db="EMBL/GenBank/DDBJ databases">
        <authorList>
            <person name="Huq M.A."/>
        </authorList>
    </citation>
    <scope>NUCLEOTIDE SEQUENCE [LARGE SCALE GENOMIC DNA]</scope>
    <source>
        <strain evidence="2 3">MAH-25</strain>
    </source>
</reference>
<organism evidence="2 3">
    <name type="scientific">Ramlibacter pinisoli</name>
    <dbReference type="NCBI Taxonomy" id="2682844"/>
    <lineage>
        <taxon>Bacteria</taxon>
        <taxon>Pseudomonadati</taxon>
        <taxon>Pseudomonadota</taxon>
        <taxon>Betaproteobacteria</taxon>
        <taxon>Burkholderiales</taxon>
        <taxon>Comamonadaceae</taxon>
        <taxon>Ramlibacter</taxon>
    </lineage>
</organism>
<dbReference type="GO" id="GO:0003700">
    <property type="term" value="F:DNA-binding transcription factor activity"/>
    <property type="evidence" value="ECO:0007669"/>
    <property type="project" value="InterPro"/>
</dbReference>
<dbReference type="InterPro" id="IPR000835">
    <property type="entry name" value="HTH_MarR-typ"/>
</dbReference>